<dbReference type="AlphaFoldDB" id="A0A420HN37"/>
<organism evidence="1 2">
    <name type="scientific">Golovinomyces cichoracearum</name>
    <dbReference type="NCBI Taxonomy" id="62708"/>
    <lineage>
        <taxon>Eukaryota</taxon>
        <taxon>Fungi</taxon>
        <taxon>Dikarya</taxon>
        <taxon>Ascomycota</taxon>
        <taxon>Pezizomycotina</taxon>
        <taxon>Leotiomycetes</taxon>
        <taxon>Erysiphales</taxon>
        <taxon>Erysiphaceae</taxon>
        <taxon>Golovinomyces</taxon>
    </lineage>
</organism>
<sequence>MPEPQKMDNLHSDDIVLAEPSTIHQALRFLHYIGNQNLSLEDQTRVKSTLTTSIERLEESPKLQTREIEALRAHNCRNYKNSEGNKKNSGPSILSVGMSQRAIEIKS</sequence>
<keyword evidence="2" id="KW-1185">Reference proteome</keyword>
<reference evidence="1 2" key="1">
    <citation type="journal article" date="2018" name="BMC Genomics">
        <title>Comparative genome analyses reveal sequence features reflecting distinct modes of host-adaptation between dicot and monocot powdery mildew.</title>
        <authorList>
            <person name="Wu Y."/>
            <person name="Ma X."/>
            <person name="Pan Z."/>
            <person name="Kale S.D."/>
            <person name="Song Y."/>
            <person name="King H."/>
            <person name="Zhang Q."/>
            <person name="Presley C."/>
            <person name="Deng X."/>
            <person name="Wei C.I."/>
            <person name="Xiao S."/>
        </authorList>
    </citation>
    <scope>NUCLEOTIDE SEQUENCE [LARGE SCALE GENOMIC DNA]</scope>
    <source>
        <strain evidence="1">UMSG3</strain>
    </source>
</reference>
<proteinExistence type="predicted"/>
<gene>
    <name evidence="1" type="ORF">GcM3_179029</name>
</gene>
<comment type="caution">
    <text evidence="1">The sequence shown here is derived from an EMBL/GenBank/DDBJ whole genome shotgun (WGS) entry which is preliminary data.</text>
</comment>
<evidence type="ECO:0000313" key="2">
    <source>
        <dbReference type="Proteomes" id="UP000283383"/>
    </source>
</evidence>
<name>A0A420HN37_9PEZI</name>
<dbReference type="EMBL" id="MCBQ01017937">
    <property type="protein sequence ID" value="RKF58860.1"/>
    <property type="molecule type" value="Genomic_DNA"/>
</dbReference>
<evidence type="ECO:0000313" key="1">
    <source>
        <dbReference type="EMBL" id="RKF58860.1"/>
    </source>
</evidence>
<protein>
    <submittedName>
        <fullName evidence="1">Uncharacterized protein</fullName>
    </submittedName>
</protein>
<dbReference type="Proteomes" id="UP000283383">
    <property type="component" value="Unassembled WGS sequence"/>
</dbReference>
<accession>A0A420HN37</accession>